<feature type="transmembrane region" description="Helical" evidence="6">
    <location>
        <begin position="457"/>
        <end position="478"/>
    </location>
</feature>
<sequence>MTPENETVHDEACPLLPHSHAESQTVSQASPTPLPVGQLAALCTVRLVDPIAFTQLFPYVNDFMSDLHLTDDPSRIGFYSGLESTFALSQLCSIYLWAKLSDIIGRKPVILAGTLGTATTTLAFGLSKSLTGILFARCVGGLFSGNIAVIHSVVGEITDSTNQAMAIPIYALMWPIGSVVGPLIGGTFSHAASKYPNLLGYAVFEKYPYFFPCLVSAIIAFVGVLLGFVFLEETLPSKRRRNNAKCTASVPNLDTGPPIQDHKSMSLKEVLSSPAIFALVSSGFSLSFVYTSFDVVFVLFCYSPVHSGGLAFSASKIGWSLAIAGCISSTLQLFFMPYLLRTFDCAKMYVFSMGMWPFVYFFLPFLNLTARWGSAEDGKVGDKVVAILWIGIAITLGLSKIGSLAYSTSIILVKEHSPNPGALSQSNGIVQFAMCFARSFAPFLVSSLFALSIDNKLLWGYLWAVVMICISTVSGIDARRILSHRKRQPHEEWQMTSRHL</sequence>
<keyword evidence="4 6" id="KW-1133">Transmembrane helix</keyword>
<keyword evidence="5 6" id="KW-0472">Membrane</keyword>
<evidence type="ECO:0000313" key="9">
    <source>
        <dbReference type="Proteomes" id="UP000054217"/>
    </source>
</evidence>
<dbReference type="HOGENOM" id="CLU_001265_54_6_1"/>
<evidence type="ECO:0000256" key="5">
    <source>
        <dbReference type="ARBA" id="ARBA00023136"/>
    </source>
</evidence>
<proteinExistence type="predicted"/>
<dbReference type="GO" id="GO:0016020">
    <property type="term" value="C:membrane"/>
    <property type="evidence" value="ECO:0007669"/>
    <property type="project" value="UniProtKB-SubCell"/>
</dbReference>
<evidence type="ECO:0000313" key="8">
    <source>
        <dbReference type="EMBL" id="KIO13109.1"/>
    </source>
</evidence>
<dbReference type="CDD" id="cd17330">
    <property type="entry name" value="MFS_SLC46_TetA_like"/>
    <property type="match status" value="1"/>
</dbReference>
<feature type="transmembrane region" description="Helical" evidence="6">
    <location>
        <begin position="317"/>
        <end position="336"/>
    </location>
</feature>
<dbReference type="AlphaFoldDB" id="A0A0C3PW44"/>
<dbReference type="PANTHER" id="PTHR23504:SF15">
    <property type="entry name" value="MAJOR FACILITATOR SUPERFAMILY (MFS) PROFILE DOMAIN-CONTAINING PROTEIN"/>
    <property type="match status" value="1"/>
</dbReference>
<organism evidence="8 9">
    <name type="scientific">Pisolithus tinctorius Marx 270</name>
    <dbReference type="NCBI Taxonomy" id="870435"/>
    <lineage>
        <taxon>Eukaryota</taxon>
        <taxon>Fungi</taxon>
        <taxon>Dikarya</taxon>
        <taxon>Basidiomycota</taxon>
        <taxon>Agaricomycotina</taxon>
        <taxon>Agaricomycetes</taxon>
        <taxon>Agaricomycetidae</taxon>
        <taxon>Boletales</taxon>
        <taxon>Sclerodermatineae</taxon>
        <taxon>Pisolithaceae</taxon>
        <taxon>Pisolithus</taxon>
    </lineage>
</organism>
<reference evidence="9" key="2">
    <citation type="submission" date="2015-01" db="EMBL/GenBank/DDBJ databases">
        <title>Evolutionary Origins and Diversification of the Mycorrhizal Mutualists.</title>
        <authorList>
            <consortium name="DOE Joint Genome Institute"/>
            <consortium name="Mycorrhizal Genomics Consortium"/>
            <person name="Kohler A."/>
            <person name="Kuo A."/>
            <person name="Nagy L.G."/>
            <person name="Floudas D."/>
            <person name="Copeland A."/>
            <person name="Barry K.W."/>
            <person name="Cichocki N."/>
            <person name="Veneault-Fourrey C."/>
            <person name="LaButti K."/>
            <person name="Lindquist E.A."/>
            <person name="Lipzen A."/>
            <person name="Lundell T."/>
            <person name="Morin E."/>
            <person name="Murat C."/>
            <person name="Riley R."/>
            <person name="Ohm R."/>
            <person name="Sun H."/>
            <person name="Tunlid A."/>
            <person name="Henrissat B."/>
            <person name="Grigoriev I.V."/>
            <person name="Hibbett D.S."/>
            <person name="Martin F."/>
        </authorList>
    </citation>
    <scope>NUCLEOTIDE SEQUENCE [LARGE SCALE GENOMIC DNA]</scope>
    <source>
        <strain evidence="9">Marx 270</strain>
    </source>
</reference>
<evidence type="ECO:0000259" key="7">
    <source>
        <dbReference type="PROSITE" id="PS50850"/>
    </source>
</evidence>
<evidence type="ECO:0000256" key="3">
    <source>
        <dbReference type="ARBA" id="ARBA00022692"/>
    </source>
</evidence>
<dbReference type="PANTHER" id="PTHR23504">
    <property type="entry name" value="MAJOR FACILITATOR SUPERFAMILY DOMAIN-CONTAINING PROTEIN 10"/>
    <property type="match status" value="1"/>
</dbReference>
<feature type="transmembrane region" description="Helical" evidence="6">
    <location>
        <begin position="275"/>
        <end position="305"/>
    </location>
</feature>
<evidence type="ECO:0000256" key="1">
    <source>
        <dbReference type="ARBA" id="ARBA00004141"/>
    </source>
</evidence>
<feature type="transmembrane region" description="Helical" evidence="6">
    <location>
        <begin position="348"/>
        <end position="366"/>
    </location>
</feature>
<keyword evidence="9" id="KW-1185">Reference proteome</keyword>
<dbReference type="InterPro" id="IPR020846">
    <property type="entry name" value="MFS_dom"/>
</dbReference>
<feature type="transmembrane region" description="Helical" evidence="6">
    <location>
        <begin position="428"/>
        <end position="451"/>
    </location>
</feature>
<evidence type="ECO:0000256" key="6">
    <source>
        <dbReference type="SAM" id="Phobius"/>
    </source>
</evidence>
<protein>
    <recommendedName>
        <fullName evidence="7">Major facilitator superfamily (MFS) profile domain-containing protein</fullName>
    </recommendedName>
</protein>
<accession>A0A0C3PW44</accession>
<dbReference type="InterPro" id="IPR036259">
    <property type="entry name" value="MFS_trans_sf"/>
</dbReference>
<keyword evidence="3 6" id="KW-0812">Transmembrane</keyword>
<dbReference type="SUPFAM" id="SSF103473">
    <property type="entry name" value="MFS general substrate transporter"/>
    <property type="match status" value="1"/>
</dbReference>
<feature type="transmembrane region" description="Helical" evidence="6">
    <location>
        <begin position="133"/>
        <end position="154"/>
    </location>
</feature>
<dbReference type="Proteomes" id="UP000054217">
    <property type="component" value="Unassembled WGS sequence"/>
</dbReference>
<dbReference type="InParanoid" id="A0A0C3PW44"/>
<reference evidence="8 9" key="1">
    <citation type="submission" date="2014-04" db="EMBL/GenBank/DDBJ databases">
        <authorList>
            <consortium name="DOE Joint Genome Institute"/>
            <person name="Kuo A."/>
            <person name="Kohler A."/>
            <person name="Costa M.D."/>
            <person name="Nagy L.G."/>
            <person name="Floudas D."/>
            <person name="Copeland A."/>
            <person name="Barry K.W."/>
            <person name="Cichocki N."/>
            <person name="Veneault-Fourrey C."/>
            <person name="LaButti K."/>
            <person name="Lindquist E.A."/>
            <person name="Lipzen A."/>
            <person name="Lundell T."/>
            <person name="Morin E."/>
            <person name="Murat C."/>
            <person name="Sun H."/>
            <person name="Tunlid A."/>
            <person name="Henrissat B."/>
            <person name="Grigoriev I.V."/>
            <person name="Hibbett D.S."/>
            <person name="Martin F."/>
            <person name="Nordberg H.P."/>
            <person name="Cantor M.N."/>
            <person name="Hua S.X."/>
        </authorList>
    </citation>
    <scope>NUCLEOTIDE SEQUENCE [LARGE SCALE GENOMIC DNA]</scope>
    <source>
        <strain evidence="8 9">Marx 270</strain>
    </source>
</reference>
<dbReference type="EMBL" id="KN831946">
    <property type="protein sequence ID" value="KIO13109.1"/>
    <property type="molecule type" value="Genomic_DNA"/>
</dbReference>
<comment type="subcellular location">
    <subcellularLocation>
        <location evidence="1">Membrane</location>
        <topology evidence="1">Multi-pass membrane protein</topology>
    </subcellularLocation>
</comment>
<evidence type="ECO:0000256" key="4">
    <source>
        <dbReference type="ARBA" id="ARBA00022989"/>
    </source>
</evidence>
<dbReference type="InterPro" id="IPR011701">
    <property type="entry name" value="MFS"/>
</dbReference>
<evidence type="ECO:0000256" key="2">
    <source>
        <dbReference type="ARBA" id="ARBA00022448"/>
    </source>
</evidence>
<name>A0A0C3PW44_PISTI</name>
<gene>
    <name evidence="8" type="ORF">M404DRAFT_123328</name>
</gene>
<feature type="transmembrane region" description="Helical" evidence="6">
    <location>
        <begin position="209"/>
        <end position="231"/>
    </location>
</feature>
<dbReference type="Gene3D" id="1.20.1250.20">
    <property type="entry name" value="MFS general substrate transporter like domains"/>
    <property type="match status" value="1"/>
</dbReference>
<dbReference type="Pfam" id="PF07690">
    <property type="entry name" value="MFS_1"/>
    <property type="match status" value="1"/>
</dbReference>
<feature type="transmembrane region" description="Helical" evidence="6">
    <location>
        <begin position="166"/>
        <end position="189"/>
    </location>
</feature>
<dbReference type="PROSITE" id="PS50850">
    <property type="entry name" value="MFS"/>
    <property type="match status" value="1"/>
</dbReference>
<feature type="domain" description="Major facilitator superfamily (MFS) profile" evidence="7">
    <location>
        <begin position="38"/>
        <end position="487"/>
    </location>
</feature>
<feature type="transmembrane region" description="Helical" evidence="6">
    <location>
        <begin position="386"/>
        <end position="407"/>
    </location>
</feature>
<dbReference type="GO" id="GO:0022857">
    <property type="term" value="F:transmembrane transporter activity"/>
    <property type="evidence" value="ECO:0007669"/>
    <property type="project" value="InterPro"/>
</dbReference>
<keyword evidence="2" id="KW-0813">Transport</keyword>
<dbReference type="OrthoDB" id="419616at2759"/>